<sequence length="360" mass="40636">MFVTHIQKAITYLREAQEIALFTTMADAGLSAAFRASPLFYVMLPFIGLLLTANALINGYRLAKASNRNFDRWFLFITSAACAALASISLYGAALSVLLNFSFAAGPWFFFSSLIVASSHQLMMFGLNLFRAYESPKNSIQRMHYIQAAFSNLFATAFLASALGAVVFVLLFPIIPAVGSAFSITAVLFTAFDILWRMTPYDVKKLIKGWLHLSKPDANQDAMAHQQEILKLENAQEMEPKHHRMFTCCDYSALIRTMDLDEAKPYLLRLIQQRLHILRQNEAPEDGAIKDKIKLLTAMSKVMHHPTEISKKDMLRKYPLAFQSFWAEKGDVEQIVDAVIVFKSRYRTPEVNRSLLNVIG</sequence>
<evidence type="ECO:0000256" key="1">
    <source>
        <dbReference type="SAM" id="Phobius"/>
    </source>
</evidence>
<accession>A0A0W0ZE78</accession>
<feature type="transmembrane region" description="Helical" evidence="1">
    <location>
        <begin position="73"/>
        <end position="102"/>
    </location>
</feature>
<evidence type="ECO:0000313" key="3">
    <source>
        <dbReference type="Proteomes" id="UP000054926"/>
    </source>
</evidence>
<dbReference type="STRING" id="947033.Lste_3559"/>
<keyword evidence="1" id="KW-1133">Transmembrane helix</keyword>
<name>A0A0W0ZE78_9GAMM</name>
<feature type="transmembrane region" description="Helical" evidence="1">
    <location>
        <begin position="39"/>
        <end position="61"/>
    </location>
</feature>
<dbReference type="PATRIC" id="fig|947033.5.peg.3784"/>
<protein>
    <submittedName>
        <fullName evidence="2">Uncharacterized protein</fullName>
    </submittedName>
</protein>
<feature type="transmembrane region" description="Helical" evidence="1">
    <location>
        <begin position="177"/>
        <end position="196"/>
    </location>
</feature>
<keyword evidence="1" id="KW-0472">Membrane</keyword>
<dbReference type="RefSeq" id="WP_058512346.1">
    <property type="nucleotide sequence ID" value="NZ_LNYY01000021.1"/>
</dbReference>
<feature type="transmembrane region" description="Helical" evidence="1">
    <location>
        <begin position="150"/>
        <end position="171"/>
    </location>
</feature>
<evidence type="ECO:0000313" key="2">
    <source>
        <dbReference type="EMBL" id="KTD67353.1"/>
    </source>
</evidence>
<keyword evidence="1" id="KW-0812">Transmembrane</keyword>
<keyword evidence="3" id="KW-1185">Reference proteome</keyword>
<dbReference type="OrthoDB" id="5653899at2"/>
<organism evidence="2 3">
    <name type="scientific">Legionella steelei</name>
    <dbReference type="NCBI Taxonomy" id="947033"/>
    <lineage>
        <taxon>Bacteria</taxon>
        <taxon>Pseudomonadati</taxon>
        <taxon>Pseudomonadota</taxon>
        <taxon>Gammaproteobacteria</taxon>
        <taxon>Legionellales</taxon>
        <taxon>Legionellaceae</taxon>
        <taxon>Legionella</taxon>
    </lineage>
</organism>
<reference evidence="2 3" key="1">
    <citation type="submission" date="2015-11" db="EMBL/GenBank/DDBJ databases">
        <title>Genomic analysis of 38 Legionella species identifies large and diverse effector repertoires.</title>
        <authorList>
            <person name="Burstein D."/>
            <person name="Amaro F."/>
            <person name="Zusman T."/>
            <person name="Lifshitz Z."/>
            <person name="Cohen O."/>
            <person name="Gilbert J.A."/>
            <person name="Pupko T."/>
            <person name="Shuman H.A."/>
            <person name="Segal G."/>
        </authorList>
    </citation>
    <scope>NUCLEOTIDE SEQUENCE [LARGE SCALE GENOMIC DNA]</scope>
    <source>
        <strain evidence="2 3">IMVS3376</strain>
    </source>
</reference>
<feature type="transmembrane region" description="Helical" evidence="1">
    <location>
        <begin position="108"/>
        <end position="130"/>
    </location>
</feature>
<dbReference type="Proteomes" id="UP000054926">
    <property type="component" value="Unassembled WGS sequence"/>
</dbReference>
<proteinExistence type="predicted"/>
<gene>
    <name evidence="2" type="ORF">Lste_3559</name>
</gene>
<dbReference type="AlphaFoldDB" id="A0A0W0ZE78"/>
<dbReference type="EMBL" id="LNYY01000021">
    <property type="protein sequence ID" value="KTD67353.1"/>
    <property type="molecule type" value="Genomic_DNA"/>
</dbReference>
<comment type="caution">
    <text evidence="2">The sequence shown here is derived from an EMBL/GenBank/DDBJ whole genome shotgun (WGS) entry which is preliminary data.</text>
</comment>